<reference evidence="2" key="1">
    <citation type="journal article" date="2022" name="Mol. Ecol. Resour.">
        <title>The genomes of chicory, endive, great burdock and yacon provide insights into Asteraceae palaeo-polyploidization history and plant inulin production.</title>
        <authorList>
            <person name="Fan W."/>
            <person name="Wang S."/>
            <person name="Wang H."/>
            <person name="Wang A."/>
            <person name="Jiang F."/>
            <person name="Liu H."/>
            <person name="Zhao H."/>
            <person name="Xu D."/>
            <person name="Zhang Y."/>
        </authorList>
    </citation>
    <scope>NUCLEOTIDE SEQUENCE [LARGE SCALE GENOMIC DNA]</scope>
    <source>
        <strain evidence="2">cv. Niubang</strain>
    </source>
</reference>
<proteinExistence type="predicted"/>
<gene>
    <name evidence="1" type="ORF">L6452_11671</name>
</gene>
<sequence length="79" mass="9395">MYVFSNSFQIIQFIGSHCLVQVISQYIWLPSIFILYVIFVQLLLQSSQYEHHYMLLQLRSQNPHTKNISTYRISITIAK</sequence>
<comment type="caution">
    <text evidence="1">The sequence shown here is derived from an EMBL/GenBank/DDBJ whole genome shotgun (WGS) entry which is preliminary data.</text>
</comment>
<keyword evidence="2" id="KW-1185">Reference proteome</keyword>
<evidence type="ECO:0000313" key="2">
    <source>
        <dbReference type="Proteomes" id="UP001055879"/>
    </source>
</evidence>
<reference evidence="1 2" key="2">
    <citation type="journal article" date="2022" name="Mol. Ecol. Resour.">
        <title>The genomes of chicory, endive, great burdock and yacon provide insights into Asteraceae paleo-polyploidization history and plant inulin production.</title>
        <authorList>
            <person name="Fan W."/>
            <person name="Wang S."/>
            <person name="Wang H."/>
            <person name="Wang A."/>
            <person name="Jiang F."/>
            <person name="Liu H."/>
            <person name="Zhao H."/>
            <person name="Xu D."/>
            <person name="Zhang Y."/>
        </authorList>
    </citation>
    <scope>NUCLEOTIDE SEQUENCE [LARGE SCALE GENOMIC DNA]</scope>
    <source>
        <strain evidence="2">cv. Niubang</strain>
    </source>
</reference>
<evidence type="ECO:0000313" key="1">
    <source>
        <dbReference type="EMBL" id="KAI3748536.1"/>
    </source>
</evidence>
<dbReference type="EMBL" id="CM042049">
    <property type="protein sequence ID" value="KAI3748536.1"/>
    <property type="molecule type" value="Genomic_DNA"/>
</dbReference>
<dbReference type="Proteomes" id="UP001055879">
    <property type="component" value="Linkage Group LG03"/>
</dbReference>
<accession>A0ACB9DQ13</accession>
<name>A0ACB9DQ13_ARCLA</name>
<organism evidence="1 2">
    <name type="scientific">Arctium lappa</name>
    <name type="common">Greater burdock</name>
    <name type="synonym">Lappa major</name>
    <dbReference type="NCBI Taxonomy" id="4217"/>
    <lineage>
        <taxon>Eukaryota</taxon>
        <taxon>Viridiplantae</taxon>
        <taxon>Streptophyta</taxon>
        <taxon>Embryophyta</taxon>
        <taxon>Tracheophyta</taxon>
        <taxon>Spermatophyta</taxon>
        <taxon>Magnoliopsida</taxon>
        <taxon>eudicotyledons</taxon>
        <taxon>Gunneridae</taxon>
        <taxon>Pentapetalae</taxon>
        <taxon>asterids</taxon>
        <taxon>campanulids</taxon>
        <taxon>Asterales</taxon>
        <taxon>Asteraceae</taxon>
        <taxon>Carduoideae</taxon>
        <taxon>Cardueae</taxon>
        <taxon>Arctiinae</taxon>
        <taxon>Arctium</taxon>
    </lineage>
</organism>
<protein>
    <submittedName>
        <fullName evidence="1">Uncharacterized protein</fullName>
    </submittedName>
</protein>